<evidence type="ECO:0000313" key="5">
    <source>
        <dbReference type="EMBL" id="AGG66336.1"/>
    </source>
</evidence>
<comment type="function">
    <text evidence="4">Catalyzes the release of premature peptidyl moieties from peptidyl-tRNA molecules trapped in stalled 50S ribosomal subunits, and thus maintains levels of free tRNAs and 50S ribosomes.</text>
</comment>
<feature type="site" description="Discriminates between blocked and unblocked aminoacyl-tRNA" evidence="4">
    <location>
        <position position="37"/>
    </location>
</feature>
<feature type="binding site" evidence="4">
    <location>
        <position position="42"/>
    </location>
    <ligand>
        <name>tRNA</name>
        <dbReference type="ChEBI" id="CHEBI:17843"/>
    </ligand>
</feature>
<dbReference type="eggNOG" id="COG0193">
    <property type="taxonomic scope" value="Bacteria"/>
</dbReference>
<dbReference type="GO" id="GO:0000049">
    <property type="term" value="F:tRNA binding"/>
    <property type="evidence" value="ECO:0007669"/>
    <property type="project" value="UniProtKB-UniRule"/>
</dbReference>
<feature type="site" description="Stabilizes the basic form of H active site to accept a proton" evidence="4">
    <location>
        <position position="118"/>
    </location>
</feature>
<gene>
    <name evidence="4" type="primary">pth</name>
    <name evidence="5" type="ORF">H924_04450</name>
</gene>
<feature type="binding site" evidence="4">
    <location>
        <position position="93"/>
    </location>
    <ligand>
        <name>tRNA</name>
        <dbReference type="ChEBI" id="CHEBI:17843"/>
    </ligand>
</feature>
<keyword evidence="4" id="KW-0963">Cytoplasm</keyword>
<dbReference type="InterPro" id="IPR001328">
    <property type="entry name" value="Pept_tRNA_hydro"/>
</dbReference>
<organism evidence="5 6">
    <name type="scientific">Corynebacterium callunae DSM 20147</name>
    <dbReference type="NCBI Taxonomy" id="1121353"/>
    <lineage>
        <taxon>Bacteria</taxon>
        <taxon>Bacillati</taxon>
        <taxon>Actinomycetota</taxon>
        <taxon>Actinomycetes</taxon>
        <taxon>Mycobacteriales</taxon>
        <taxon>Corynebacteriaceae</taxon>
        <taxon>Corynebacterium</taxon>
    </lineage>
</organism>
<dbReference type="PANTHER" id="PTHR17224">
    <property type="entry name" value="PEPTIDYL-TRNA HYDROLASE"/>
    <property type="match status" value="1"/>
</dbReference>
<feature type="binding site" evidence="4">
    <location>
        <position position="139"/>
    </location>
    <ligand>
        <name>tRNA</name>
        <dbReference type="ChEBI" id="CHEBI:17843"/>
    </ligand>
</feature>
<dbReference type="InterPro" id="IPR036416">
    <property type="entry name" value="Pept_tRNA_hydro_sf"/>
</dbReference>
<dbReference type="EC" id="3.1.1.29" evidence="4"/>
<comment type="catalytic activity">
    <reaction evidence="4">
        <text>an N-acyl-L-alpha-aminoacyl-tRNA + H2O = an N-acyl-L-amino acid + a tRNA + H(+)</text>
        <dbReference type="Rhea" id="RHEA:54448"/>
        <dbReference type="Rhea" id="RHEA-COMP:10123"/>
        <dbReference type="Rhea" id="RHEA-COMP:13883"/>
        <dbReference type="ChEBI" id="CHEBI:15377"/>
        <dbReference type="ChEBI" id="CHEBI:15378"/>
        <dbReference type="ChEBI" id="CHEBI:59874"/>
        <dbReference type="ChEBI" id="CHEBI:78442"/>
        <dbReference type="ChEBI" id="CHEBI:138191"/>
        <dbReference type="EC" id="3.1.1.29"/>
    </reaction>
</comment>
<sequence length="209" mass="22350">MRAQVKMSSVSFLSKIKTFFGPDSLPTADWLVIGLGNPGAKYHNTRHNVGYLSLDTLIDAHSPHPLAPARGFKVSYTQLPQGALALRSTTYMNNSGEAVAPLAAKLGIPAERIIVVHDELDLPAGKVRLKKGGNENGHNGLKSLTAELGTRDYLRVRIGISRPPAGMTVPDYVLEPFEGPQPGIELAAEAVMLILENGLAAAQNSVHAR</sequence>
<dbReference type="Pfam" id="PF01195">
    <property type="entry name" value="Pept_tRNA_hydro"/>
    <property type="match status" value="1"/>
</dbReference>
<keyword evidence="6" id="KW-1185">Reference proteome</keyword>
<dbReference type="GO" id="GO:0072344">
    <property type="term" value="P:rescue of stalled ribosome"/>
    <property type="evidence" value="ECO:0007669"/>
    <property type="project" value="UniProtKB-UniRule"/>
</dbReference>
<comment type="subcellular location">
    <subcellularLocation>
        <location evidence="4">Cytoplasm</location>
    </subcellularLocation>
</comment>
<protein>
    <recommendedName>
        <fullName evidence="4">Peptidyl-tRNA hydrolase</fullName>
        <shortName evidence="4">Pth</shortName>
        <ecNumber evidence="4">3.1.1.29</ecNumber>
    </recommendedName>
</protein>
<dbReference type="NCBIfam" id="TIGR00447">
    <property type="entry name" value="pth"/>
    <property type="match status" value="1"/>
</dbReference>
<dbReference type="Gene3D" id="3.40.50.1470">
    <property type="entry name" value="Peptidyl-tRNA hydrolase"/>
    <property type="match status" value="1"/>
</dbReference>
<dbReference type="GO" id="GO:0004045">
    <property type="term" value="F:peptidyl-tRNA hydrolase activity"/>
    <property type="evidence" value="ECO:0007669"/>
    <property type="project" value="UniProtKB-UniRule"/>
</dbReference>
<proteinExistence type="inferred from homology"/>
<comment type="subunit">
    <text evidence="4">Monomer.</text>
</comment>
<comment type="function">
    <text evidence="4">Hydrolyzes ribosome-free peptidyl-tRNAs (with 1 or more amino acids incorporated), which drop off the ribosome during protein synthesis, or as a result of ribosome stalling.</text>
</comment>
<dbReference type="AlphaFoldDB" id="M1TPP2"/>
<dbReference type="HAMAP" id="MF_00083">
    <property type="entry name" value="Pept_tRNA_hydro_bact"/>
    <property type="match status" value="1"/>
</dbReference>
<accession>M1TPP2</accession>
<dbReference type="PANTHER" id="PTHR17224:SF1">
    <property type="entry name" value="PEPTIDYL-TRNA HYDROLASE"/>
    <property type="match status" value="1"/>
</dbReference>
<dbReference type="Proteomes" id="UP000011760">
    <property type="component" value="Chromosome"/>
</dbReference>
<keyword evidence="3 4" id="KW-0694">RNA-binding</keyword>
<dbReference type="SUPFAM" id="SSF53178">
    <property type="entry name" value="Peptidyl-tRNA hydrolase-like"/>
    <property type="match status" value="1"/>
</dbReference>
<feature type="binding site" evidence="4">
    <location>
        <position position="91"/>
    </location>
    <ligand>
        <name>tRNA</name>
        <dbReference type="ChEBI" id="CHEBI:17843"/>
    </ligand>
</feature>
<reference evidence="5 6" key="1">
    <citation type="submission" date="2013-02" db="EMBL/GenBank/DDBJ databases">
        <title>The complete genome sequence of Corynebacterium callunae DSM 20147.</title>
        <authorList>
            <person name="Ruckert C."/>
            <person name="Albersmeier A."/>
            <person name="Kalinowski J."/>
        </authorList>
    </citation>
    <scope>NUCLEOTIDE SEQUENCE [LARGE SCALE GENOMIC DNA]</scope>
    <source>
        <strain evidence="5 6">DSM 20147</strain>
    </source>
</reference>
<evidence type="ECO:0000256" key="2">
    <source>
        <dbReference type="ARBA" id="ARBA00022801"/>
    </source>
</evidence>
<evidence type="ECO:0000256" key="1">
    <source>
        <dbReference type="ARBA" id="ARBA00022555"/>
    </source>
</evidence>
<dbReference type="GO" id="GO:0005737">
    <property type="term" value="C:cytoplasm"/>
    <property type="evidence" value="ECO:0007669"/>
    <property type="project" value="UniProtKB-SubCell"/>
</dbReference>
<dbReference type="KEGG" id="ccn:H924_04450"/>
<evidence type="ECO:0000256" key="3">
    <source>
        <dbReference type="ARBA" id="ARBA00022884"/>
    </source>
</evidence>
<evidence type="ECO:0000313" key="6">
    <source>
        <dbReference type="Proteomes" id="UP000011760"/>
    </source>
</evidence>
<feature type="active site" description="Proton acceptor" evidence="4">
    <location>
        <position position="47"/>
    </location>
</feature>
<evidence type="ECO:0000256" key="4">
    <source>
        <dbReference type="HAMAP-Rule" id="MF_00083"/>
    </source>
</evidence>
<dbReference type="GO" id="GO:0006515">
    <property type="term" value="P:protein quality control for misfolded or incompletely synthesized proteins"/>
    <property type="evidence" value="ECO:0007669"/>
    <property type="project" value="UniProtKB-UniRule"/>
</dbReference>
<dbReference type="STRING" id="1121353.H924_04450"/>
<dbReference type="HOGENOM" id="CLU_062456_4_0_11"/>
<dbReference type="CDD" id="cd00462">
    <property type="entry name" value="PTH"/>
    <property type="match status" value="1"/>
</dbReference>
<keyword evidence="1 4" id="KW-0820">tRNA-binding</keyword>
<dbReference type="EMBL" id="CP004354">
    <property type="protein sequence ID" value="AGG66336.1"/>
    <property type="molecule type" value="Genomic_DNA"/>
</dbReference>
<name>M1TPP2_9CORY</name>
<keyword evidence="2 4" id="KW-0378">Hydrolase</keyword>
<dbReference type="PATRIC" id="fig|1121353.3.peg.911"/>
<comment type="similarity">
    <text evidence="4">Belongs to the PTH family.</text>
</comment>